<evidence type="ECO:0000256" key="4">
    <source>
        <dbReference type="ARBA" id="ARBA00022763"/>
    </source>
</evidence>
<dbReference type="EMBL" id="JBHSOH010000005">
    <property type="protein sequence ID" value="MFC5847735.1"/>
    <property type="molecule type" value="Genomic_DNA"/>
</dbReference>
<dbReference type="SMART" id="SM00525">
    <property type="entry name" value="FES"/>
    <property type="match status" value="1"/>
</dbReference>
<protein>
    <submittedName>
        <fullName evidence="12">Endonuclease III domain-containing protein</fullName>
        <ecNumber evidence="12">4.2.99.18</ecNumber>
    </submittedName>
</protein>
<evidence type="ECO:0000256" key="5">
    <source>
        <dbReference type="ARBA" id="ARBA00022801"/>
    </source>
</evidence>
<dbReference type="CDD" id="cd00056">
    <property type="entry name" value="ENDO3c"/>
    <property type="match status" value="1"/>
</dbReference>
<dbReference type="SMART" id="SM00478">
    <property type="entry name" value="ENDO3c"/>
    <property type="match status" value="1"/>
</dbReference>
<evidence type="ECO:0000256" key="3">
    <source>
        <dbReference type="ARBA" id="ARBA00022723"/>
    </source>
</evidence>
<organism evidence="12 13">
    <name type="scientific">Deinococcus petrolearius</name>
    <dbReference type="NCBI Taxonomy" id="1751295"/>
    <lineage>
        <taxon>Bacteria</taxon>
        <taxon>Thermotogati</taxon>
        <taxon>Deinococcota</taxon>
        <taxon>Deinococci</taxon>
        <taxon>Deinococcales</taxon>
        <taxon>Deinococcaceae</taxon>
        <taxon>Deinococcus</taxon>
    </lineage>
</organism>
<evidence type="ECO:0000256" key="1">
    <source>
        <dbReference type="ARBA" id="ARBA00001966"/>
    </source>
</evidence>
<evidence type="ECO:0000256" key="7">
    <source>
        <dbReference type="ARBA" id="ARBA00023014"/>
    </source>
</evidence>
<gene>
    <name evidence="12" type="primary">nth</name>
    <name evidence="12" type="ORF">ACFPQ6_05380</name>
</gene>
<evidence type="ECO:0000259" key="11">
    <source>
        <dbReference type="SMART" id="SM00478"/>
    </source>
</evidence>
<comment type="cofactor">
    <cofactor evidence="1">
        <name>[4Fe-4S] cluster</name>
        <dbReference type="ChEBI" id="CHEBI:49883"/>
    </cofactor>
</comment>
<dbReference type="InterPro" id="IPR003651">
    <property type="entry name" value="Endonuclease3_FeS-loop_motif"/>
</dbReference>
<evidence type="ECO:0000256" key="9">
    <source>
        <dbReference type="ARBA" id="ARBA00023295"/>
    </source>
</evidence>
<dbReference type="Gene3D" id="1.10.1670.10">
    <property type="entry name" value="Helix-hairpin-Helix base-excision DNA repair enzymes (C-terminal)"/>
    <property type="match status" value="1"/>
</dbReference>
<dbReference type="PROSITE" id="PS00764">
    <property type="entry name" value="ENDONUCLEASE_III_1"/>
    <property type="match status" value="1"/>
</dbReference>
<keyword evidence="5" id="KW-0378">Hydrolase</keyword>
<proteinExistence type="inferred from homology"/>
<dbReference type="SUPFAM" id="SSF48150">
    <property type="entry name" value="DNA-glycosylase"/>
    <property type="match status" value="1"/>
</dbReference>
<dbReference type="InterPro" id="IPR011257">
    <property type="entry name" value="DNA_glycosylase"/>
</dbReference>
<dbReference type="InterPro" id="IPR004035">
    <property type="entry name" value="Endouclease-III_FeS-bd_BS"/>
</dbReference>
<keyword evidence="4" id="KW-0227">DNA damage</keyword>
<dbReference type="PANTHER" id="PTHR47203">
    <property type="match status" value="1"/>
</dbReference>
<keyword evidence="6" id="KW-0408">Iron</keyword>
<name>A0ABW1DHQ4_9DEIO</name>
<evidence type="ECO:0000256" key="10">
    <source>
        <dbReference type="SAM" id="MobiDB-lite"/>
    </source>
</evidence>
<keyword evidence="12" id="KW-0540">Nuclease</keyword>
<dbReference type="Gene3D" id="1.10.340.30">
    <property type="entry name" value="Hypothetical protein, domain 2"/>
    <property type="match status" value="1"/>
</dbReference>
<dbReference type="InterPro" id="IPR023170">
    <property type="entry name" value="HhH_base_excis_C"/>
</dbReference>
<keyword evidence="9" id="KW-0326">Glycosidase</keyword>
<keyword evidence="12" id="KW-0255">Endonuclease</keyword>
<dbReference type="InterPro" id="IPR003265">
    <property type="entry name" value="HhH-GPD_domain"/>
</dbReference>
<dbReference type="Proteomes" id="UP001595979">
    <property type="component" value="Unassembled WGS sequence"/>
</dbReference>
<keyword evidence="7" id="KW-0411">Iron-sulfur</keyword>
<dbReference type="RefSeq" id="WP_380047126.1">
    <property type="nucleotide sequence ID" value="NZ_JBHSOH010000005.1"/>
</dbReference>
<sequence>MPTPAPRARPTLAEQCPPPAHLGEIVSRLRARYLPTLPAPRRWPDPLAGVLRTILAQQNTRAVATRQWEALTLTYPVWEAALLDGEGGIETTLRRAGGGLTRIKADYLYGILAALEGSRGELSLRFLHDLGDDEARAVLEGLPGVGQRTASLVLLFDLLRPAMPVDTNIARVAARLDLVPEAWSVGRTEAWFGQVIARDWETRYALHLSGVRHGHETCTPRRPLCGRCVLRDLCPSSALFLEGEAPEPPPTKKPAGKRRAGTQVRLGG</sequence>
<accession>A0ABW1DHQ4</accession>
<evidence type="ECO:0000256" key="6">
    <source>
        <dbReference type="ARBA" id="ARBA00023004"/>
    </source>
</evidence>
<evidence type="ECO:0000256" key="8">
    <source>
        <dbReference type="ARBA" id="ARBA00023204"/>
    </source>
</evidence>
<feature type="region of interest" description="Disordered" evidence="10">
    <location>
        <begin position="241"/>
        <end position="268"/>
    </location>
</feature>
<evidence type="ECO:0000313" key="12">
    <source>
        <dbReference type="EMBL" id="MFC5847735.1"/>
    </source>
</evidence>
<comment type="caution">
    <text evidence="12">The sequence shown here is derived from an EMBL/GenBank/DDBJ whole genome shotgun (WGS) entry which is preliminary data.</text>
</comment>
<evidence type="ECO:0000313" key="13">
    <source>
        <dbReference type="Proteomes" id="UP001595979"/>
    </source>
</evidence>
<dbReference type="EC" id="4.2.99.18" evidence="12"/>
<comment type="similarity">
    <text evidence="2">Belongs to the Nth/MutY family.</text>
</comment>
<reference evidence="13" key="1">
    <citation type="journal article" date="2019" name="Int. J. Syst. Evol. Microbiol.">
        <title>The Global Catalogue of Microorganisms (GCM) 10K type strain sequencing project: providing services to taxonomists for standard genome sequencing and annotation.</title>
        <authorList>
            <consortium name="The Broad Institute Genomics Platform"/>
            <consortium name="The Broad Institute Genome Sequencing Center for Infectious Disease"/>
            <person name="Wu L."/>
            <person name="Ma J."/>
        </authorList>
    </citation>
    <scope>NUCLEOTIDE SEQUENCE [LARGE SCALE GENOMIC DNA]</scope>
    <source>
        <strain evidence="13">CGMCC 1.15053</strain>
    </source>
</reference>
<keyword evidence="3" id="KW-0479">Metal-binding</keyword>
<keyword evidence="8" id="KW-0234">DNA repair</keyword>
<evidence type="ECO:0000256" key="2">
    <source>
        <dbReference type="ARBA" id="ARBA00008343"/>
    </source>
</evidence>
<dbReference type="Pfam" id="PF10576">
    <property type="entry name" value="EndIII_4Fe-2S"/>
    <property type="match status" value="1"/>
</dbReference>
<dbReference type="GO" id="GO:0140078">
    <property type="term" value="F:class I DNA-(apurinic or apyrimidinic site) endonuclease activity"/>
    <property type="evidence" value="ECO:0007669"/>
    <property type="project" value="UniProtKB-EC"/>
</dbReference>
<keyword evidence="13" id="KW-1185">Reference proteome</keyword>
<dbReference type="PANTHER" id="PTHR47203:SF1">
    <property type="entry name" value="HYPOTHETICAL BASE EXCISION DNA REPAIR PROTEIN (EUROFUNG)"/>
    <property type="match status" value="1"/>
</dbReference>
<feature type="domain" description="HhH-GPD" evidence="11">
    <location>
        <begin position="55"/>
        <end position="210"/>
    </location>
</feature>
<keyword evidence="12" id="KW-0456">Lyase</keyword>